<feature type="compositionally biased region" description="Gly residues" evidence="1">
    <location>
        <begin position="81"/>
        <end position="92"/>
    </location>
</feature>
<dbReference type="Proteomes" id="UP001595937">
    <property type="component" value="Unassembled WGS sequence"/>
</dbReference>
<protein>
    <submittedName>
        <fullName evidence="4">DUF4190 domain-containing protein</fullName>
    </submittedName>
</protein>
<feature type="region of interest" description="Disordered" evidence="1">
    <location>
        <begin position="1"/>
        <end position="93"/>
    </location>
</feature>
<evidence type="ECO:0000313" key="4">
    <source>
        <dbReference type="EMBL" id="MFC5297698.1"/>
    </source>
</evidence>
<keyword evidence="2" id="KW-0472">Membrane</keyword>
<dbReference type="GeneID" id="303295771"/>
<evidence type="ECO:0000259" key="3">
    <source>
        <dbReference type="Pfam" id="PF13828"/>
    </source>
</evidence>
<feature type="compositionally biased region" description="Basic and acidic residues" evidence="1">
    <location>
        <begin position="40"/>
        <end position="51"/>
    </location>
</feature>
<dbReference type="Pfam" id="PF13828">
    <property type="entry name" value="DUF4190"/>
    <property type="match status" value="1"/>
</dbReference>
<feature type="transmembrane region" description="Helical" evidence="2">
    <location>
        <begin position="114"/>
        <end position="139"/>
    </location>
</feature>
<evidence type="ECO:0000256" key="2">
    <source>
        <dbReference type="SAM" id="Phobius"/>
    </source>
</evidence>
<gene>
    <name evidence="4" type="ORF">ACFPK8_09275</name>
</gene>
<keyword evidence="5" id="KW-1185">Reference proteome</keyword>
<evidence type="ECO:0000313" key="5">
    <source>
        <dbReference type="Proteomes" id="UP001595937"/>
    </source>
</evidence>
<dbReference type="InterPro" id="IPR025241">
    <property type="entry name" value="DUF4190"/>
</dbReference>
<comment type="caution">
    <text evidence="4">The sequence shown here is derived from an EMBL/GenBank/DDBJ whole genome shotgun (WGS) entry which is preliminary data.</text>
</comment>
<evidence type="ECO:0000256" key="1">
    <source>
        <dbReference type="SAM" id="MobiDB-lite"/>
    </source>
</evidence>
<name>A0ABW0FER7_9MICO</name>
<feature type="domain" description="DUF4190" evidence="3">
    <location>
        <begin position="114"/>
        <end position="177"/>
    </location>
</feature>
<proteinExistence type="predicted"/>
<keyword evidence="2" id="KW-1133">Transmembrane helix</keyword>
<dbReference type="EMBL" id="JBHSLN010000022">
    <property type="protein sequence ID" value="MFC5297698.1"/>
    <property type="molecule type" value="Genomic_DNA"/>
</dbReference>
<feature type="transmembrane region" description="Helical" evidence="2">
    <location>
        <begin position="160"/>
        <end position="188"/>
    </location>
</feature>
<accession>A0ABW0FER7</accession>
<reference evidence="5" key="1">
    <citation type="journal article" date="2019" name="Int. J. Syst. Evol. Microbiol.">
        <title>The Global Catalogue of Microorganisms (GCM) 10K type strain sequencing project: providing services to taxonomists for standard genome sequencing and annotation.</title>
        <authorList>
            <consortium name="The Broad Institute Genomics Platform"/>
            <consortium name="The Broad Institute Genome Sequencing Center for Infectious Disease"/>
            <person name="Wu L."/>
            <person name="Ma J."/>
        </authorList>
    </citation>
    <scope>NUCLEOTIDE SEQUENCE [LARGE SCALE GENOMIC DNA]</scope>
    <source>
        <strain evidence="5">CGMCC 1.16455</strain>
    </source>
</reference>
<dbReference type="RefSeq" id="WP_193118966.1">
    <property type="nucleotide sequence ID" value="NZ_BAAAIR010000006.1"/>
</dbReference>
<sequence>MNQWDVNSGRSDDRGYPENQGTSWDGYPAADPYATGHLPEGQHVEGPRETDPYAVVPEGSVGPSPYDPSPYGPASVYPGTGYPGQPGTGLAGGPQHAGYPGGLYAPLPATSGSAITGFILGILSFLLCPGLLAPVGIVFSILGMRDTSPTRGTPRGGRGLAIAGLVLNILILGILLLMVLLFVILAAVESA</sequence>
<organism evidence="4 5">
    <name type="scientific">Brachybacterium tyrofermentans</name>
    <dbReference type="NCBI Taxonomy" id="47848"/>
    <lineage>
        <taxon>Bacteria</taxon>
        <taxon>Bacillati</taxon>
        <taxon>Actinomycetota</taxon>
        <taxon>Actinomycetes</taxon>
        <taxon>Micrococcales</taxon>
        <taxon>Dermabacteraceae</taxon>
        <taxon>Brachybacterium</taxon>
    </lineage>
</organism>
<keyword evidence="2" id="KW-0812">Transmembrane</keyword>